<evidence type="ECO:0000313" key="9">
    <source>
        <dbReference type="Proteomes" id="UP001299220"/>
    </source>
</evidence>
<feature type="transmembrane region" description="Helical" evidence="6">
    <location>
        <begin position="108"/>
        <end position="126"/>
    </location>
</feature>
<dbReference type="SUPFAM" id="SSF103473">
    <property type="entry name" value="MFS general substrate transporter"/>
    <property type="match status" value="1"/>
</dbReference>
<gene>
    <name evidence="8" type="ORF">JQM67_09225</name>
</gene>
<evidence type="ECO:0000313" key="8">
    <source>
        <dbReference type="EMBL" id="MCF2652785.1"/>
    </source>
</evidence>
<proteinExistence type="predicted"/>
<dbReference type="InterPro" id="IPR036259">
    <property type="entry name" value="MFS_trans_sf"/>
</dbReference>
<evidence type="ECO:0000256" key="3">
    <source>
        <dbReference type="ARBA" id="ARBA00022692"/>
    </source>
</evidence>
<dbReference type="Pfam" id="PF11700">
    <property type="entry name" value="ATG22"/>
    <property type="match status" value="1"/>
</dbReference>
<keyword evidence="4 6" id="KW-1133">Transmembrane helix</keyword>
<feature type="transmembrane region" description="Helical" evidence="6">
    <location>
        <begin position="12"/>
        <end position="35"/>
    </location>
</feature>
<keyword evidence="2" id="KW-0813">Transport</keyword>
<comment type="caution">
    <text evidence="8">The sequence shown here is derived from an EMBL/GenBank/DDBJ whole genome shotgun (WGS) entry which is preliminary data.</text>
</comment>
<keyword evidence="3 6" id="KW-0812">Transmembrane</keyword>
<reference evidence="8 9" key="1">
    <citation type="submission" date="2020-12" db="EMBL/GenBank/DDBJ databases">
        <title>Whole genome sequences of gut porcine anaerobes.</title>
        <authorList>
            <person name="Kubasova T."/>
            <person name="Jahodarova E."/>
            <person name="Rychlik I."/>
        </authorList>
    </citation>
    <scope>NUCLEOTIDE SEQUENCE [LARGE SCALE GENOMIC DNA]</scope>
    <source>
        <strain evidence="8 9">An867</strain>
    </source>
</reference>
<dbReference type="Proteomes" id="UP001299220">
    <property type="component" value="Unassembled WGS sequence"/>
</dbReference>
<comment type="subcellular location">
    <subcellularLocation>
        <location evidence="1">Cell membrane</location>
        <topology evidence="1">Multi-pass membrane protein</topology>
    </subcellularLocation>
</comment>
<dbReference type="PROSITE" id="PS50850">
    <property type="entry name" value="MFS"/>
    <property type="match status" value="1"/>
</dbReference>
<dbReference type="Gene3D" id="1.20.1250.20">
    <property type="entry name" value="MFS general substrate transporter like domains"/>
    <property type="match status" value="1"/>
</dbReference>
<dbReference type="InterPro" id="IPR050495">
    <property type="entry name" value="ATG22/LtaA_families"/>
</dbReference>
<keyword evidence="9" id="KW-1185">Reference proteome</keyword>
<sequence>MEKFKLTRGEKAWVLYDIGNSAFIMLISTLIPIYFNALAEGAGISSSNYLAYWGYAGSIATLIVAVSAPILGTLADRKNMKRVLFLVSLAVGVLGCALLGFAWGWLSFLVIFIVAKVGYSSCNVFYDAMLPEITTEERMDKVSSHGYAFGYIGSCIPFIACLAIVLLHDKLGIAQSTAMLLAFLLTAVWWVLMTVPLLKTYKQTAYSESAGTKLSETFKRLGRTFKNIRAEKNIFIFMLAFFFYIDGVYTIIEMATAYGAAVGLDTTGLLLALLLTQFVAFPFAILFGRLAAKYSTGLLIKICIVAYTGIALFAIFLTSQWQFWTLAVAVGIFQGGIQALSRSYFAKIIPAEKSGEYFGLFDICGKGAAFLGTLIVAVVSQITGSENIAVGAIAVIFIIGFAVFCRADKLNRK</sequence>
<dbReference type="PANTHER" id="PTHR23519:SF1">
    <property type="entry name" value="AUTOPHAGY-RELATED PROTEIN 22"/>
    <property type="match status" value="1"/>
</dbReference>
<feature type="transmembrane region" description="Helical" evidence="6">
    <location>
        <begin position="388"/>
        <end position="407"/>
    </location>
</feature>
<evidence type="ECO:0000256" key="6">
    <source>
        <dbReference type="SAM" id="Phobius"/>
    </source>
</evidence>
<accession>A0ABS9CR62</accession>
<dbReference type="InterPro" id="IPR024671">
    <property type="entry name" value="Atg22-like"/>
</dbReference>
<feature type="transmembrane region" description="Helical" evidence="6">
    <location>
        <begin position="323"/>
        <end position="345"/>
    </location>
</feature>
<dbReference type="EMBL" id="JAFBIT010000002">
    <property type="protein sequence ID" value="MCF2652785.1"/>
    <property type="molecule type" value="Genomic_DNA"/>
</dbReference>
<evidence type="ECO:0000256" key="2">
    <source>
        <dbReference type="ARBA" id="ARBA00022448"/>
    </source>
</evidence>
<feature type="transmembrane region" description="Helical" evidence="6">
    <location>
        <begin position="83"/>
        <end position="102"/>
    </location>
</feature>
<feature type="transmembrane region" description="Helical" evidence="6">
    <location>
        <begin position="173"/>
        <end position="192"/>
    </location>
</feature>
<feature type="transmembrane region" description="Helical" evidence="6">
    <location>
        <begin position="50"/>
        <end position="71"/>
    </location>
</feature>
<dbReference type="PANTHER" id="PTHR23519">
    <property type="entry name" value="AUTOPHAGY-RELATED PROTEIN 22"/>
    <property type="match status" value="1"/>
</dbReference>
<evidence type="ECO:0000256" key="5">
    <source>
        <dbReference type="ARBA" id="ARBA00023136"/>
    </source>
</evidence>
<feature type="transmembrane region" description="Helical" evidence="6">
    <location>
        <begin position="298"/>
        <end position="317"/>
    </location>
</feature>
<feature type="transmembrane region" description="Helical" evidence="6">
    <location>
        <begin position="258"/>
        <end position="286"/>
    </location>
</feature>
<feature type="transmembrane region" description="Helical" evidence="6">
    <location>
        <begin position="147"/>
        <end position="167"/>
    </location>
</feature>
<protein>
    <submittedName>
        <fullName evidence="8">MFS transporter</fullName>
    </submittedName>
</protein>
<dbReference type="RefSeq" id="WP_235323812.1">
    <property type="nucleotide sequence ID" value="NZ_JAFBIT010000002.1"/>
</dbReference>
<evidence type="ECO:0000259" key="7">
    <source>
        <dbReference type="PROSITE" id="PS50850"/>
    </source>
</evidence>
<feature type="transmembrane region" description="Helical" evidence="6">
    <location>
        <begin position="233"/>
        <end position="252"/>
    </location>
</feature>
<feature type="domain" description="Major facilitator superfamily (MFS) profile" evidence="7">
    <location>
        <begin position="12"/>
        <end position="409"/>
    </location>
</feature>
<keyword evidence="5 6" id="KW-0472">Membrane</keyword>
<evidence type="ECO:0000256" key="1">
    <source>
        <dbReference type="ARBA" id="ARBA00004651"/>
    </source>
</evidence>
<feature type="transmembrane region" description="Helical" evidence="6">
    <location>
        <begin position="357"/>
        <end position="382"/>
    </location>
</feature>
<name>A0ABS9CR62_9FIRM</name>
<evidence type="ECO:0000256" key="4">
    <source>
        <dbReference type="ARBA" id="ARBA00022989"/>
    </source>
</evidence>
<organism evidence="8 9">
    <name type="scientific">Anaeromassilibacillus senegalensis</name>
    <dbReference type="NCBI Taxonomy" id="1673717"/>
    <lineage>
        <taxon>Bacteria</taxon>
        <taxon>Bacillati</taxon>
        <taxon>Bacillota</taxon>
        <taxon>Clostridia</taxon>
        <taxon>Eubacteriales</taxon>
        <taxon>Acutalibacteraceae</taxon>
        <taxon>Anaeromassilibacillus</taxon>
    </lineage>
</organism>
<dbReference type="InterPro" id="IPR020846">
    <property type="entry name" value="MFS_dom"/>
</dbReference>